<gene>
    <name evidence="1" type="ORF">SAMN05216178_2032</name>
</gene>
<dbReference type="AlphaFoldDB" id="A0A1H4LQ65"/>
<name>A0A1H4LQ65_9PSED</name>
<sequence>MKPSAPEQIPLFAEPPRVSIAQLVLHTPAAPARPGPKRIDWFKVITEVLRSGEYSIQGAADEIGVARTTLIGWKQGAEPRYSEGERLVLLWCKITGESRDTLPMVAARDWWAYHSKT</sequence>
<keyword evidence="2" id="KW-1185">Reference proteome</keyword>
<protein>
    <submittedName>
        <fullName evidence="1">Uncharacterized protein</fullName>
    </submittedName>
</protein>
<evidence type="ECO:0000313" key="2">
    <source>
        <dbReference type="Proteomes" id="UP000198982"/>
    </source>
</evidence>
<reference evidence="2" key="1">
    <citation type="submission" date="2016-10" db="EMBL/GenBank/DDBJ databases">
        <authorList>
            <person name="Varghese N."/>
            <person name="Submissions S."/>
        </authorList>
    </citation>
    <scope>NUCLEOTIDE SEQUENCE [LARGE SCALE GENOMIC DNA]</scope>
    <source>
        <strain evidence="2">DSM 9751</strain>
    </source>
</reference>
<dbReference type="Proteomes" id="UP000198982">
    <property type="component" value="Unassembled WGS sequence"/>
</dbReference>
<proteinExistence type="predicted"/>
<organism evidence="1 2">
    <name type="scientific">Pseudomonas saponiphila</name>
    <dbReference type="NCBI Taxonomy" id="556534"/>
    <lineage>
        <taxon>Bacteria</taxon>
        <taxon>Pseudomonadati</taxon>
        <taxon>Pseudomonadota</taxon>
        <taxon>Gammaproteobacteria</taxon>
        <taxon>Pseudomonadales</taxon>
        <taxon>Pseudomonadaceae</taxon>
        <taxon>Pseudomonas</taxon>
    </lineage>
</organism>
<accession>A0A1H4LQ65</accession>
<evidence type="ECO:0000313" key="1">
    <source>
        <dbReference type="EMBL" id="SEB72929.1"/>
    </source>
</evidence>
<dbReference type="RefSeq" id="WP_092312830.1">
    <property type="nucleotide sequence ID" value="NZ_FNTJ01000001.1"/>
</dbReference>
<dbReference type="EMBL" id="FNTJ01000001">
    <property type="protein sequence ID" value="SEB72929.1"/>
    <property type="molecule type" value="Genomic_DNA"/>
</dbReference>